<dbReference type="Pfam" id="PF13894">
    <property type="entry name" value="zf-C2H2_4"/>
    <property type="match status" value="1"/>
</dbReference>
<evidence type="ECO:0000256" key="4">
    <source>
        <dbReference type="ARBA" id="ARBA00022771"/>
    </source>
</evidence>
<dbReference type="SMART" id="SM00868">
    <property type="entry name" value="zf-AD"/>
    <property type="match status" value="1"/>
</dbReference>
<dbReference type="Proteomes" id="UP000008792">
    <property type="component" value="Unassembled WGS sequence"/>
</dbReference>
<feature type="compositionally biased region" description="Acidic residues" evidence="9">
    <location>
        <begin position="190"/>
        <end position="209"/>
    </location>
</feature>
<feature type="domain" description="ZAD" evidence="11">
    <location>
        <begin position="1"/>
        <end position="80"/>
    </location>
</feature>
<dbReference type="Gene3D" id="3.30.160.60">
    <property type="entry name" value="Classic Zinc Finger"/>
    <property type="match status" value="6"/>
</dbReference>
<dbReference type="PANTHER" id="PTHR23225">
    <property type="entry name" value="ZINC FINGER PROTEIN"/>
    <property type="match status" value="1"/>
</dbReference>
<dbReference type="InterPro" id="IPR039970">
    <property type="entry name" value="TF_Grauzone"/>
</dbReference>
<evidence type="ECO:0000256" key="1">
    <source>
        <dbReference type="ARBA" id="ARBA00004123"/>
    </source>
</evidence>
<dbReference type="Pfam" id="PF12874">
    <property type="entry name" value="zf-met"/>
    <property type="match status" value="1"/>
</dbReference>
<dbReference type="GO" id="GO:0003700">
    <property type="term" value="F:DNA-binding transcription factor activity"/>
    <property type="evidence" value="ECO:0007669"/>
    <property type="project" value="InterPro"/>
</dbReference>
<proteinExistence type="predicted"/>
<dbReference type="eggNOG" id="KOG1721">
    <property type="taxonomic scope" value="Eukaryota"/>
</dbReference>
<feature type="domain" description="C2H2-type" evidence="10">
    <location>
        <begin position="393"/>
        <end position="420"/>
    </location>
</feature>
<dbReference type="FunFam" id="3.30.160.60:FF:000145">
    <property type="entry name" value="Zinc finger protein 574"/>
    <property type="match status" value="1"/>
</dbReference>
<feature type="binding site" evidence="8">
    <location>
        <position position="3"/>
    </location>
    <ligand>
        <name>Zn(2+)</name>
        <dbReference type="ChEBI" id="CHEBI:29105"/>
    </ligand>
</feature>
<evidence type="ECO:0000259" key="11">
    <source>
        <dbReference type="PROSITE" id="PS51915"/>
    </source>
</evidence>
<evidence type="ECO:0000256" key="6">
    <source>
        <dbReference type="ARBA" id="ARBA00023242"/>
    </source>
</evidence>
<accession>B4MEF7</accession>
<evidence type="ECO:0000313" key="12">
    <source>
        <dbReference type="EMBL" id="EDW62932.2"/>
    </source>
</evidence>
<name>B4MEF7_DROVI</name>
<dbReference type="Gene3D" id="3.40.1800.20">
    <property type="match status" value="1"/>
</dbReference>
<dbReference type="OrthoDB" id="3437960at2759"/>
<dbReference type="SUPFAM" id="SSF57716">
    <property type="entry name" value="Glucocorticoid receptor-like (DNA-binding domain)"/>
    <property type="match status" value="1"/>
</dbReference>
<keyword evidence="6" id="KW-0539">Nucleus</keyword>
<evidence type="ECO:0000256" key="8">
    <source>
        <dbReference type="PROSITE-ProRule" id="PRU01263"/>
    </source>
</evidence>
<feature type="compositionally biased region" description="Basic residues" evidence="9">
    <location>
        <begin position="214"/>
        <end position="231"/>
    </location>
</feature>
<dbReference type="SUPFAM" id="SSF57667">
    <property type="entry name" value="beta-beta-alpha zinc fingers"/>
    <property type="match status" value="5"/>
</dbReference>
<gene>
    <name evidence="12" type="primary">Dvir\GJ14784</name>
    <name evidence="12" type="ORF">Dvir_GJ14784</name>
</gene>
<evidence type="ECO:0000313" key="13">
    <source>
        <dbReference type="Proteomes" id="UP000008792"/>
    </source>
</evidence>
<dbReference type="InterPro" id="IPR013087">
    <property type="entry name" value="Znf_C2H2_type"/>
</dbReference>
<evidence type="ECO:0008006" key="14">
    <source>
        <dbReference type="Google" id="ProtNLM"/>
    </source>
</evidence>
<evidence type="ECO:0000256" key="9">
    <source>
        <dbReference type="SAM" id="MobiDB-lite"/>
    </source>
</evidence>
<dbReference type="Pfam" id="PF00096">
    <property type="entry name" value="zf-C2H2"/>
    <property type="match status" value="6"/>
</dbReference>
<dbReference type="GO" id="GO:0008270">
    <property type="term" value="F:zinc ion binding"/>
    <property type="evidence" value="ECO:0007669"/>
    <property type="project" value="UniProtKB-UniRule"/>
</dbReference>
<dbReference type="SMR" id="B4MEF7"/>
<dbReference type="InParanoid" id="B4MEF7"/>
<dbReference type="SMART" id="SM00355">
    <property type="entry name" value="ZnF_C2H2"/>
    <property type="match status" value="10"/>
</dbReference>
<feature type="compositionally biased region" description="Polar residues" evidence="9">
    <location>
        <begin position="141"/>
        <end position="151"/>
    </location>
</feature>
<dbReference type="HOGENOM" id="CLU_002678_94_13_1"/>
<dbReference type="KEGG" id="dvi:6636010"/>
<dbReference type="PANTHER" id="PTHR23225:SF2">
    <property type="entry name" value="AT09679P-RELATED"/>
    <property type="match status" value="1"/>
</dbReference>
<keyword evidence="13" id="KW-1185">Reference proteome</keyword>
<evidence type="ECO:0000256" key="2">
    <source>
        <dbReference type="ARBA" id="ARBA00022723"/>
    </source>
</evidence>
<evidence type="ECO:0000256" key="3">
    <source>
        <dbReference type="ARBA" id="ARBA00022737"/>
    </source>
</evidence>
<dbReference type="AlphaFoldDB" id="B4MEF7"/>
<organism evidence="12 13">
    <name type="scientific">Drosophila virilis</name>
    <name type="common">Fruit fly</name>
    <dbReference type="NCBI Taxonomy" id="7244"/>
    <lineage>
        <taxon>Eukaryota</taxon>
        <taxon>Metazoa</taxon>
        <taxon>Ecdysozoa</taxon>
        <taxon>Arthropoda</taxon>
        <taxon>Hexapoda</taxon>
        <taxon>Insecta</taxon>
        <taxon>Pterygota</taxon>
        <taxon>Neoptera</taxon>
        <taxon>Endopterygota</taxon>
        <taxon>Diptera</taxon>
        <taxon>Brachycera</taxon>
        <taxon>Muscomorpha</taxon>
        <taxon>Ephydroidea</taxon>
        <taxon>Drosophilidae</taxon>
        <taxon>Drosophila</taxon>
    </lineage>
</organism>
<dbReference type="EMBL" id="CH940664">
    <property type="protein sequence ID" value="EDW62932.2"/>
    <property type="molecule type" value="Genomic_DNA"/>
</dbReference>
<dbReference type="InterPro" id="IPR036236">
    <property type="entry name" value="Znf_C2H2_sf"/>
</dbReference>
<feature type="compositionally biased region" description="Basic and acidic residues" evidence="9">
    <location>
        <begin position="173"/>
        <end position="182"/>
    </location>
</feature>
<evidence type="ECO:0000256" key="7">
    <source>
        <dbReference type="PROSITE-ProRule" id="PRU00042"/>
    </source>
</evidence>
<feature type="domain" description="C2H2-type" evidence="10">
    <location>
        <begin position="358"/>
        <end position="386"/>
    </location>
</feature>
<dbReference type="Pfam" id="PF07776">
    <property type="entry name" value="zf-AD"/>
    <property type="match status" value="1"/>
</dbReference>
<feature type="domain" description="C2H2-type" evidence="10">
    <location>
        <begin position="451"/>
        <end position="478"/>
    </location>
</feature>
<keyword evidence="3" id="KW-0677">Repeat</keyword>
<feature type="binding site" evidence="8">
    <location>
        <position position="56"/>
    </location>
    <ligand>
        <name>Zn(2+)</name>
        <dbReference type="ChEBI" id="CHEBI:29105"/>
    </ligand>
</feature>
<dbReference type="PROSITE" id="PS00028">
    <property type="entry name" value="ZINC_FINGER_C2H2_1"/>
    <property type="match status" value="7"/>
</dbReference>
<keyword evidence="4 7" id="KW-0863">Zinc-finger</keyword>
<keyword evidence="2 8" id="KW-0479">Metal-binding</keyword>
<evidence type="ECO:0000259" key="10">
    <source>
        <dbReference type="PROSITE" id="PS50157"/>
    </source>
</evidence>
<protein>
    <recommendedName>
        <fullName evidence="14">Transcription factor grauzone</fullName>
    </recommendedName>
</protein>
<feature type="domain" description="C2H2-type" evidence="10">
    <location>
        <begin position="537"/>
        <end position="564"/>
    </location>
</feature>
<dbReference type="PROSITE" id="PS50157">
    <property type="entry name" value="ZINC_FINGER_C2H2_2"/>
    <property type="match status" value="6"/>
</dbReference>
<dbReference type="FunCoup" id="B4MEF7">
    <property type="interactions" value="1472"/>
</dbReference>
<comment type="subcellular location">
    <subcellularLocation>
        <location evidence="1">Nucleus</location>
    </subcellularLocation>
</comment>
<feature type="compositionally biased region" description="Acidic residues" evidence="9">
    <location>
        <begin position="162"/>
        <end position="172"/>
    </location>
</feature>
<sequence>MICRLCLKSINANNAVYLFETNDTLAESSLLKMIAKFLQLEIMPDDNISTNICHECCEHLEDFNNFWQLVEQKQGTLKKEFLNVDVDCVALKWTGIDVDVNIDELPLVADEMDEKPLDIHNLSLLGSVLDVNVDSVEVPQLTTAPKQSQTEHLPPLLAPDPTADDDDDEDVEEKPTMHDSSDSARNASSDDVDADEDDGDDDDDDDDELPLVRLQHKLKPKRQARAVTRRNKRTLTLAQELDQLLDDSERAGSRSRRKKTTNSAPTDVQRSELQAALERKPKGCSRAQLTKRYEEAIASYMSADCDLCDFSTKYLSQLKVHFLEVHQRDAYLKCCNKVFNRASKLMDHIRKHINPSLFTCSICNKSLNSQDYLATHIETVHNKVAQIGKVLKYPCPKCERTFSSERRLGNHLLKHDTDQLEHQCHICHKSFANVHRLRRHIQSIHEDLHPHVCDICGKKFKFKPSFERHLLEHQGVVAPAMECPVCGVWLKNEHSLRLHRFTHDSTDTVCPHCSKTCSSRTALRAHIKYAHKLTTNLQCTYCEKSFKQQRNLEEHMAIHTGLQLYNCPHCPKECRSRSNMYVHIKQRHADEWLKAKMARSHNPQFKPHA</sequence>
<feature type="region of interest" description="Disordered" evidence="9">
    <location>
        <begin position="246"/>
        <end position="269"/>
    </location>
</feature>
<keyword evidence="5 8" id="KW-0862">Zinc</keyword>
<feature type="region of interest" description="Disordered" evidence="9">
    <location>
        <begin position="141"/>
        <end position="231"/>
    </location>
</feature>
<dbReference type="FunFam" id="3.40.1800.20:FF:000002">
    <property type="entry name" value="Weckle, isoform B"/>
    <property type="match status" value="1"/>
</dbReference>
<evidence type="ECO:0000256" key="5">
    <source>
        <dbReference type="ARBA" id="ARBA00022833"/>
    </source>
</evidence>
<feature type="domain" description="C2H2-type" evidence="10">
    <location>
        <begin position="565"/>
        <end position="593"/>
    </location>
</feature>
<reference evidence="12 13" key="1">
    <citation type="journal article" date="2007" name="Nature">
        <title>Evolution of genes and genomes on the Drosophila phylogeny.</title>
        <authorList>
            <consortium name="Drosophila 12 Genomes Consortium"/>
            <person name="Clark A.G."/>
            <person name="Eisen M.B."/>
            <person name="Smith D.R."/>
            <person name="Bergman C.M."/>
            <person name="Oliver B."/>
            <person name="Markow T.A."/>
            <person name="Kaufman T.C."/>
            <person name="Kellis M."/>
            <person name="Gelbart W."/>
            <person name="Iyer V.N."/>
            <person name="Pollard D.A."/>
            <person name="Sackton T.B."/>
            <person name="Larracuente A.M."/>
            <person name="Singh N.D."/>
            <person name="Abad J.P."/>
            <person name="Abt D.N."/>
            <person name="Adryan B."/>
            <person name="Aguade M."/>
            <person name="Akashi H."/>
            <person name="Anderson W.W."/>
            <person name="Aquadro C.F."/>
            <person name="Ardell D.H."/>
            <person name="Arguello R."/>
            <person name="Artieri C.G."/>
            <person name="Barbash D.A."/>
            <person name="Barker D."/>
            <person name="Barsanti P."/>
            <person name="Batterham P."/>
            <person name="Batzoglou S."/>
            <person name="Begun D."/>
            <person name="Bhutkar A."/>
            <person name="Blanco E."/>
            <person name="Bosak S.A."/>
            <person name="Bradley R.K."/>
            <person name="Brand A.D."/>
            <person name="Brent M.R."/>
            <person name="Brooks A.N."/>
            <person name="Brown R.H."/>
            <person name="Butlin R.K."/>
            <person name="Caggese C."/>
            <person name="Calvi B.R."/>
            <person name="Bernardo de Carvalho A."/>
            <person name="Caspi A."/>
            <person name="Castrezana S."/>
            <person name="Celniker S.E."/>
            <person name="Chang J.L."/>
            <person name="Chapple C."/>
            <person name="Chatterji S."/>
            <person name="Chinwalla A."/>
            <person name="Civetta A."/>
            <person name="Clifton S.W."/>
            <person name="Comeron J.M."/>
            <person name="Costello J.C."/>
            <person name="Coyne J.A."/>
            <person name="Daub J."/>
            <person name="David R.G."/>
            <person name="Delcher A.L."/>
            <person name="Delehaunty K."/>
            <person name="Do C.B."/>
            <person name="Ebling H."/>
            <person name="Edwards K."/>
            <person name="Eickbush T."/>
            <person name="Evans J.D."/>
            <person name="Filipski A."/>
            <person name="Findeiss S."/>
            <person name="Freyhult E."/>
            <person name="Fulton L."/>
            <person name="Fulton R."/>
            <person name="Garcia A.C."/>
            <person name="Gardiner A."/>
            <person name="Garfield D.A."/>
            <person name="Garvin B.E."/>
            <person name="Gibson G."/>
            <person name="Gilbert D."/>
            <person name="Gnerre S."/>
            <person name="Godfrey J."/>
            <person name="Good R."/>
            <person name="Gotea V."/>
            <person name="Gravely B."/>
            <person name="Greenberg A.J."/>
            <person name="Griffiths-Jones S."/>
            <person name="Gross S."/>
            <person name="Guigo R."/>
            <person name="Gustafson E.A."/>
            <person name="Haerty W."/>
            <person name="Hahn M.W."/>
            <person name="Halligan D.L."/>
            <person name="Halpern A.L."/>
            <person name="Halter G.M."/>
            <person name="Han M.V."/>
            <person name="Heger A."/>
            <person name="Hillier L."/>
            <person name="Hinrichs A.S."/>
            <person name="Holmes I."/>
            <person name="Hoskins R.A."/>
            <person name="Hubisz M.J."/>
            <person name="Hultmark D."/>
            <person name="Huntley M.A."/>
            <person name="Jaffe D.B."/>
            <person name="Jagadeeshan S."/>
            <person name="Jeck W.R."/>
            <person name="Johnson J."/>
            <person name="Jones C.D."/>
            <person name="Jordan W.C."/>
            <person name="Karpen G.H."/>
            <person name="Kataoka E."/>
            <person name="Keightley P.D."/>
            <person name="Kheradpour P."/>
            <person name="Kirkness E.F."/>
            <person name="Koerich L.B."/>
            <person name="Kristiansen K."/>
            <person name="Kudrna D."/>
            <person name="Kulathinal R.J."/>
            <person name="Kumar S."/>
            <person name="Kwok R."/>
            <person name="Lander E."/>
            <person name="Langley C.H."/>
            <person name="Lapoint R."/>
            <person name="Lazzaro B.P."/>
            <person name="Lee S.J."/>
            <person name="Levesque L."/>
            <person name="Li R."/>
            <person name="Lin C.F."/>
            <person name="Lin M.F."/>
            <person name="Lindblad-Toh K."/>
            <person name="Llopart A."/>
            <person name="Long M."/>
            <person name="Low L."/>
            <person name="Lozovsky E."/>
            <person name="Lu J."/>
            <person name="Luo M."/>
            <person name="Machado C.A."/>
            <person name="Makalowski W."/>
            <person name="Marzo M."/>
            <person name="Matsuda M."/>
            <person name="Matzkin L."/>
            <person name="McAllister B."/>
            <person name="McBride C.S."/>
            <person name="McKernan B."/>
            <person name="McKernan K."/>
            <person name="Mendez-Lago M."/>
            <person name="Minx P."/>
            <person name="Mollenhauer M.U."/>
            <person name="Montooth K."/>
            <person name="Mount S.M."/>
            <person name="Mu X."/>
            <person name="Myers E."/>
            <person name="Negre B."/>
            <person name="Newfeld S."/>
            <person name="Nielsen R."/>
            <person name="Noor M.A."/>
            <person name="O'Grady P."/>
            <person name="Pachter L."/>
            <person name="Papaceit M."/>
            <person name="Parisi M.J."/>
            <person name="Parisi M."/>
            <person name="Parts L."/>
            <person name="Pedersen J.S."/>
            <person name="Pesole G."/>
            <person name="Phillippy A.M."/>
            <person name="Ponting C.P."/>
            <person name="Pop M."/>
            <person name="Porcelli D."/>
            <person name="Powell J.R."/>
            <person name="Prohaska S."/>
            <person name="Pruitt K."/>
            <person name="Puig M."/>
            <person name="Quesneville H."/>
            <person name="Ram K.R."/>
            <person name="Rand D."/>
            <person name="Rasmussen M.D."/>
            <person name="Reed L.K."/>
            <person name="Reenan R."/>
            <person name="Reily A."/>
            <person name="Remington K.A."/>
            <person name="Rieger T.T."/>
            <person name="Ritchie M.G."/>
            <person name="Robin C."/>
            <person name="Rogers Y.H."/>
            <person name="Rohde C."/>
            <person name="Rozas J."/>
            <person name="Rubenfield M.J."/>
            <person name="Ruiz A."/>
            <person name="Russo S."/>
            <person name="Salzberg S.L."/>
            <person name="Sanchez-Gracia A."/>
            <person name="Saranga D.J."/>
            <person name="Sato H."/>
            <person name="Schaeffer S.W."/>
            <person name="Schatz M.C."/>
            <person name="Schlenke T."/>
            <person name="Schwartz R."/>
            <person name="Segarra C."/>
            <person name="Singh R.S."/>
            <person name="Sirot L."/>
            <person name="Sirota M."/>
            <person name="Sisneros N.B."/>
            <person name="Smith C.D."/>
            <person name="Smith T.F."/>
            <person name="Spieth J."/>
            <person name="Stage D.E."/>
            <person name="Stark A."/>
            <person name="Stephan W."/>
            <person name="Strausberg R.L."/>
            <person name="Strempel S."/>
            <person name="Sturgill D."/>
            <person name="Sutton G."/>
            <person name="Sutton G.G."/>
            <person name="Tao W."/>
            <person name="Teichmann S."/>
            <person name="Tobari Y.N."/>
            <person name="Tomimura Y."/>
            <person name="Tsolas J.M."/>
            <person name="Valente V.L."/>
            <person name="Venter E."/>
            <person name="Venter J.C."/>
            <person name="Vicario S."/>
            <person name="Vieira F.G."/>
            <person name="Vilella A.J."/>
            <person name="Villasante A."/>
            <person name="Walenz B."/>
            <person name="Wang J."/>
            <person name="Wasserman M."/>
            <person name="Watts T."/>
            <person name="Wilson D."/>
            <person name="Wilson R.K."/>
            <person name="Wing R.A."/>
            <person name="Wolfner M.F."/>
            <person name="Wong A."/>
            <person name="Wong G.K."/>
            <person name="Wu C.I."/>
            <person name="Wu G."/>
            <person name="Yamamoto D."/>
            <person name="Yang H.P."/>
            <person name="Yang S.P."/>
            <person name="Yorke J.A."/>
            <person name="Yoshida K."/>
            <person name="Zdobnov E."/>
            <person name="Zhang P."/>
            <person name="Zhang Y."/>
            <person name="Zimin A.V."/>
            <person name="Baldwin J."/>
            <person name="Abdouelleil A."/>
            <person name="Abdulkadir J."/>
            <person name="Abebe A."/>
            <person name="Abera B."/>
            <person name="Abreu J."/>
            <person name="Acer S.C."/>
            <person name="Aftuck L."/>
            <person name="Alexander A."/>
            <person name="An P."/>
            <person name="Anderson E."/>
            <person name="Anderson S."/>
            <person name="Arachi H."/>
            <person name="Azer M."/>
            <person name="Bachantsang P."/>
            <person name="Barry A."/>
            <person name="Bayul T."/>
            <person name="Berlin A."/>
            <person name="Bessette D."/>
            <person name="Bloom T."/>
            <person name="Blye J."/>
            <person name="Boguslavskiy L."/>
            <person name="Bonnet C."/>
            <person name="Boukhgalter B."/>
            <person name="Bourzgui I."/>
            <person name="Brown A."/>
            <person name="Cahill P."/>
            <person name="Channer S."/>
            <person name="Cheshatsang Y."/>
            <person name="Chuda L."/>
            <person name="Citroen M."/>
            <person name="Collymore A."/>
            <person name="Cooke P."/>
            <person name="Costello M."/>
            <person name="D'Aco K."/>
            <person name="Daza R."/>
            <person name="De Haan G."/>
            <person name="DeGray S."/>
            <person name="DeMaso C."/>
            <person name="Dhargay N."/>
            <person name="Dooley K."/>
            <person name="Dooley E."/>
            <person name="Doricent M."/>
            <person name="Dorje P."/>
            <person name="Dorjee K."/>
            <person name="Dupes A."/>
            <person name="Elong R."/>
            <person name="Falk J."/>
            <person name="Farina A."/>
            <person name="Faro S."/>
            <person name="Ferguson D."/>
            <person name="Fisher S."/>
            <person name="Foley C.D."/>
            <person name="Franke A."/>
            <person name="Friedrich D."/>
            <person name="Gadbois L."/>
            <person name="Gearin G."/>
            <person name="Gearin C.R."/>
            <person name="Giannoukos G."/>
            <person name="Goode T."/>
            <person name="Graham J."/>
            <person name="Grandbois E."/>
            <person name="Grewal S."/>
            <person name="Gyaltsen K."/>
            <person name="Hafez N."/>
            <person name="Hagos B."/>
            <person name="Hall J."/>
            <person name="Henson C."/>
            <person name="Hollinger A."/>
            <person name="Honan T."/>
            <person name="Huard M.D."/>
            <person name="Hughes L."/>
            <person name="Hurhula B."/>
            <person name="Husby M.E."/>
            <person name="Kamat A."/>
            <person name="Kanga B."/>
            <person name="Kashin S."/>
            <person name="Khazanovich D."/>
            <person name="Kisner P."/>
            <person name="Lance K."/>
            <person name="Lara M."/>
            <person name="Lee W."/>
            <person name="Lennon N."/>
            <person name="Letendre F."/>
            <person name="LeVine R."/>
            <person name="Lipovsky A."/>
            <person name="Liu X."/>
            <person name="Liu J."/>
            <person name="Liu S."/>
            <person name="Lokyitsang T."/>
            <person name="Lokyitsang Y."/>
            <person name="Lubonja R."/>
            <person name="Lui A."/>
            <person name="MacDonald P."/>
            <person name="Magnisalis V."/>
            <person name="Maru K."/>
            <person name="Matthews C."/>
            <person name="McCusker W."/>
            <person name="McDonough S."/>
            <person name="Mehta T."/>
            <person name="Meldrim J."/>
            <person name="Meneus L."/>
            <person name="Mihai O."/>
            <person name="Mihalev A."/>
            <person name="Mihova T."/>
            <person name="Mittelman R."/>
            <person name="Mlenga V."/>
            <person name="Montmayeur A."/>
            <person name="Mulrain L."/>
            <person name="Navidi A."/>
            <person name="Naylor J."/>
            <person name="Negash T."/>
            <person name="Nguyen T."/>
            <person name="Nguyen N."/>
            <person name="Nicol R."/>
            <person name="Norbu C."/>
            <person name="Norbu N."/>
            <person name="Novod N."/>
            <person name="O'Neill B."/>
            <person name="Osman S."/>
            <person name="Markiewicz E."/>
            <person name="Oyono O.L."/>
            <person name="Patti C."/>
            <person name="Phunkhang P."/>
            <person name="Pierre F."/>
            <person name="Priest M."/>
            <person name="Raghuraman S."/>
            <person name="Rege F."/>
            <person name="Reyes R."/>
            <person name="Rise C."/>
            <person name="Rogov P."/>
            <person name="Ross K."/>
            <person name="Ryan E."/>
            <person name="Settipalli S."/>
            <person name="Shea T."/>
            <person name="Sherpa N."/>
            <person name="Shi L."/>
            <person name="Shih D."/>
            <person name="Sparrow T."/>
            <person name="Spaulding J."/>
            <person name="Stalker J."/>
            <person name="Stange-Thomann N."/>
            <person name="Stavropoulos S."/>
            <person name="Stone C."/>
            <person name="Strader C."/>
            <person name="Tesfaye S."/>
            <person name="Thomson T."/>
            <person name="Thoulutsang Y."/>
            <person name="Thoulutsang D."/>
            <person name="Topham K."/>
            <person name="Topping I."/>
            <person name="Tsamla T."/>
            <person name="Vassiliev H."/>
            <person name="Vo A."/>
            <person name="Wangchuk T."/>
            <person name="Wangdi T."/>
            <person name="Weiand M."/>
            <person name="Wilkinson J."/>
            <person name="Wilson A."/>
            <person name="Yadav S."/>
            <person name="Young G."/>
            <person name="Yu Q."/>
            <person name="Zembek L."/>
            <person name="Zhong D."/>
            <person name="Zimmer A."/>
            <person name="Zwirko Z."/>
            <person name="Jaffe D.B."/>
            <person name="Alvarez P."/>
            <person name="Brockman W."/>
            <person name="Butler J."/>
            <person name="Chin C."/>
            <person name="Gnerre S."/>
            <person name="Grabherr M."/>
            <person name="Kleber M."/>
            <person name="Mauceli E."/>
            <person name="MacCallum I."/>
        </authorList>
    </citation>
    <scope>NUCLEOTIDE SEQUENCE [LARGE SCALE GENOMIC DNA]</scope>
    <source>
        <strain evidence="13">Tucson 15010-1051.87</strain>
    </source>
</reference>
<dbReference type="GO" id="GO:0005634">
    <property type="term" value="C:nucleus"/>
    <property type="evidence" value="ECO:0007669"/>
    <property type="project" value="UniProtKB-SubCell"/>
</dbReference>
<feature type="binding site" evidence="8">
    <location>
        <position position="53"/>
    </location>
    <ligand>
        <name>Zn(2+)</name>
        <dbReference type="ChEBI" id="CHEBI:29105"/>
    </ligand>
</feature>
<dbReference type="InterPro" id="IPR012934">
    <property type="entry name" value="Znf_AD"/>
</dbReference>
<feature type="binding site" evidence="8">
    <location>
        <position position="6"/>
    </location>
    <ligand>
        <name>Zn(2+)</name>
        <dbReference type="ChEBI" id="CHEBI:29105"/>
    </ligand>
</feature>
<feature type="domain" description="C2H2-type" evidence="10">
    <location>
        <begin position="422"/>
        <end position="450"/>
    </location>
</feature>
<dbReference type="PROSITE" id="PS51915">
    <property type="entry name" value="ZAD"/>
    <property type="match status" value="1"/>
</dbReference>